<evidence type="ECO:0000313" key="8">
    <source>
        <dbReference type="Proteomes" id="UP000298781"/>
    </source>
</evidence>
<organism evidence="7 8">
    <name type="scientific">Phreatobacter stygius</name>
    <dbReference type="NCBI Taxonomy" id="1940610"/>
    <lineage>
        <taxon>Bacteria</taxon>
        <taxon>Pseudomonadati</taxon>
        <taxon>Pseudomonadota</taxon>
        <taxon>Alphaproteobacteria</taxon>
        <taxon>Hyphomicrobiales</taxon>
        <taxon>Phreatobacteraceae</taxon>
        <taxon>Phreatobacter</taxon>
    </lineage>
</organism>
<dbReference type="Pfam" id="PF00034">
    <property type="entry name" value="Cytochrom_C"/>
    <property type="match status" value="2"/>
</dbReference>
<dbReference type="OrthoDB" id="9811281at2"/>
<feature type="domain" description="Cytochrome c" evidence="6">
    <location>
        <begin position="165"/>
        <end position="278"/>
    </location>
</feature>
<name>A0A4D7B7E4_9HYPH</name>
<evidence type="ECO:0000259" key="6">
    <source>
        <dbReference type="PROSITE" id="PS51007"/>
    </source>
</evidence>
<reference evidence="7 8" key="1">
    <citation type="submission" date="2019-04" db="EMBL/GenBank/DDBJ databases">
        <title>Phreatobacter aquaticus sp. nov.</title>
        <authorList>
            <person name="Choi A."/>
        </authorList>
    </citation>
    <scope>NUCLEOTIDE SEQUENCE [LARGE SCALE GENOMIC DNA]</scope>
    <source>
        <strain evidence="7 8">KCTC 52518</strain>
    </source>
</reference>
<dbReference type="InterPro" id="IPR051459">
    <property type="entry name" value="Cytochrome_c-type_DH"/>
</dbReference>
<dbReference type="InterPro" id="IPR036909">
    <property type="entry name" value="Cyt_c-like_dom_sf"/>
</dbReference>
<dbReference type="KEGG" id="pstg:E8M01_16045"/>
<dbReference type="GO" id="GO:0046872">
    <property type="term" value="F:metal ion binding"/>
    <property type="evidence" value="ECO:0007669"/>
    <property type="project" value="UniProtKB-KW"/>
</dbReference>
<evidence type="ECO:0000313" key="7">
    <source>
        <dbReference type="EMBL" id="QCI65586.1"/>
    </source>
</evidence>
<dbReference type="AlphaFoldDB" id="A0A4D7B7E4"/>
<feature type="chain" id="PRO_5021010691" evidence="5">
    <location>
        <begin position="23"/>
        <end position="292"/>
    </location>
</feature>
<protein>
    <submittedName>
        <fullName evidence="7">Cytochrome c</fullName>
    </submittedName>
</protein>
<dbReference type="Proteomes" id="UP000298781">
    <property type="component" value="Chromosome"/>
</dbReference>
<dbReference type="EMBL" id="CP039690">
    <property type="protein sequence ID" value="QCI65586.1"/>
    <property type="molecule type" value="Genomic_DNA"/>
</dbReference>
<feature type="domain" description="Cytochrome c" evidence="6">
    <location>
        <begin position="24"/>
        <end position="134"/>
    </location>
</feature>
<keyword evidence="8" id="KW-1185">Reference proteome</keyword>
<evidence type="ECO:0000256" key="4">
    <source>
        <dbReference type="PROSITE-ProRule" id="PRU00433"/>
    </source>
</evidence>
<dbReference type="RefSeq" id="WP_136961032.1">
    <property type="nucleotide sequence ID" value="NZ_CP039690.1"/>
</dbReference>
<evidence type="ECO:0000256" key="2">
    <source>
        <dbReference type="ARBA" id="ARBA00022723"/>
    </source>
</evidence>
<dbReference type="PANTHER" id="PTHR35008:SF8">
    <property type="entry name" value="ALCOHOL DEHYDROGENASE CYTOCHROME C SUBUNIT"/>
    <property type="match status" value="1"/>
</dbReference>
<evidence type="ECO:0000256" key="3">
    <source>
        <dbReference type="ARBA" id="ARBA00023004"/>
    </source>
</evidence>
<feature type="signal peptide" evidence="5">
    <location>
        <begin position="1"/>
        <end position="22"/>
    </location>
</feature>
<evidence type="ECO:0000256" key="1">
    <source>
        <dbReference type="ARBA" id="ARBA00022617"/>
    </source>
</evidence>
<dbReference type="SUPFAM" id="SSF46626">
    <property type="entry name" value="Cytochrome c"/>
    <property type="match status" value="2"/>
</dbReference>
<dbReference type="InterPro" id="IPR009056">
    <property type="entry name" value="Cyt_c-like_dom"/>
</dbReference>
<proteinExistence type="predicted"/>
<dbReference type="PROSITE" id="PS51007">
    <property type="entry name" value="CYTC"/>
    <property type="match status" value="2"/>
</dbReference>
<dbReference type="GO" id="GO:0020037">
    <property type="term" value="F:heme binding"/>
    <property type="evidence" value="ECO:0007669"/>
    <property type="project" value="InterPro"/>
</dbReference>
<sequence length="292" mass="30983">MTTWRYLILVAAVALTAGAVRAETAAERGRYLVEGIAACGNCHTPRGPNGPLPGMELAGGTVMEEPAFTARVSNITPDRETGIGGWSDDQIIAAMREGRRPDGSIIGPPMPIEPYRDMSDTDAKAIVAYLRSIKPVRNAVARSDYRIPLPVSYGPPVGSVPDVSPSNRLGYGRYLATALGHCIECHTPVVNGRRDIAHQAFAGGSPFAGPWGVSVARNLTAHGTEGLGRWTDAALKRAIRDGIGADGTPLLPPMGFAYYRTMIEADLDALVAYLRTLPARPMGRDVPPTGGQ</sequence>
<dbReference type="GO" id="GO:0009055">
    <property type="term" value="F:electron transfer activity"/>
    <property type="evidence" value="ECO:0007669"/>
    <property type="project" value="InterPro"/>
</dbReference>
<dbReference type="Gene3D" id="1.10.760.10">
    <property type="entry name" value="Cytochrome c-like domain"/>
    <property type="match status" value="2"/>
</dbReference>
<keyword evidence="2 4" id="KW-0479">Metal-binding</keyword>
<accession>A0A4D7B7E4</accession>
<keyword evidence="3 4" id="KW-0408">Iron</keyword>
<keyword evidence="1 4" id="KW-0349">Heme</keyword>
<dbReference type="PANTHER" id="PTHR35008">
    <property type="entry name" value="BLL4482 PROTEIN-RELATED"/>
    <property type="match status" value="1"/>
</dbReference>
<keyword evidence="5" id="KW-0732">Signal</keyword>
<gene>
    <name evidence="7" type="ORF">E8M01_16045</name>
</gene>
<evidence type="ECO:0000256" key="5">
    <source>
        <dbReference type="SAM" id="SignalP"/>
    </source>
</evidence>